<accession>A0A1M4URF0</accession>
<protein>
    <submittedName>
        <fullName evidence="1">Pyridoxamine 5'-phosphate oxidase</fullName>
    </submittedName>
</protein>
<dbReference type="Proteomes" id="UP000184048">
    <property type="component" value="Unassembled WGS sequence"/>
</dbReference>
<dbReference type="Gene3D" id="2.30.110.10">
    <property type="entry name" value="Electron Transport, Fmn-binding Protein, Chain A"/>
    <property type="match status" value="1"/>
</dbReference>
<dbReference type="EMBL" id="FQUU01000002">
    <property type="protein sequence ID" value="SHE59321.1"/>
    <property type="molecule type" value="Genomic_DNA"/>
</dbReference>
<name>A0A1M4URF0_9BACT</name>
<dbReference type="InterPro" id="IPR024747">
    <property type="entry name" value="Pyridox_Oxase-rel"/>
</dbReference>
<dbReference type="Pfam" id="PF12900">
    <property type="entry name" value="Pyridox_ox_2"/>
    <property type="match status" value="1"/>
</dbReference>
<keyword evidence="2" id="KW-1185">Reference proteome</keyword>
<reference evidence="1 2" key="1">
    <citation type="submission" date="2016-11" db="EMBL/GenBank/DDBJ databases">
        <authorList>
            <person name="Jaros S."/>
            <person name="Januszkiewicz K."/>
            <person name="Wedrychowicz H."/>
        </authorList>
    </citation>
    <scope>NUCLEOTIDE SEQUENCE [LARGE SCALE GENOMIC DNA]</scope>
    <source>
        <strain evidence="1 2">DSM 18119</strain>
    </source>
</reference>
<dbReference type="RefSeq" id="WP_072833884.1">
    <property type="nucleotide sequence ID" value="NZ_FQUU01000002.1"/>
</dbReference>
<dbReference type="AlphaFoldDB" id="A0A1M4URF0"/>
<proteinExistence type="predicted"/>
<dbReference type="SUPFAM" id="SSF50475">
    <property type="entry name" value="FMN-binding split barrel"/>
    <property type="match status" value="1"/>
</dbReference>
<sequence length="152" mass="17745">MMGFLTEEEIKHVLTSNILGRIGCTDGNITYVVPITYFYNGKDIILHSKVGMKVEMMRANTQVCFEVDQINTYNSWQSVIAWGKYEEVLEPAEREALMKSFVERMLYMKMSVTALPPEQFPFRLHPREEPFTFVVYKIVLEKLTGRYESPED</sequence>
<evidence type="ECO:0000313" key="1">
    <source>
        <dbReference type="EMBL" id="SHE59321.1"/>
    </source>
</evidence>
<dbReference type="OrthoDB" id="9794935at2"/>
<dbReference type="STRING" id="1121884.SAMN02745131_00751"/>
<evidence type="ECO:0000313" key="2">
    <source>
        <dbReference type="Proteomes" id="UP000184048"/>
    </source>
</evidence>
<organism evidence="1 2">
    <name type="scientific">Flavisolibacter ginsengisoli DSM 18119</name>
    <dbReference type="NCBI Taxonomy" id="1121884"/>
    <lineage>
        <taxon>Bacteria</taxon>
        <taxon>Pseudomonadati</taxon>
        <taxon>Bacteroidota</taxon>
        <taxon>Chitinophagia</taxon>
        <taxon>Chitinophagales</taxon>
        <taxon>Chitinophagaceae</taxon>
        <taxon>Flavisolibacter</taxon>
    </lineage>
</organism>
<gene>
    <name evidence="1" type="ORF">SAMN02745131_00751</name>
</gene>
<dbReference type="InterPro" id="IPR012349">
    <property type="entry name" value="Split_barrel_FMN-bd"/>
</dbReference>